<dbReference type="Proteomes" id="UP001595987">
    <property type="component" value="Unassembled WGS sequence"/>
</dbReference>
<dbReference type="GO" id="GO:0003887">
    <property type="term" value="F:DNA-directed DNA polymerase activity"/>
    <property type="evidence" value="ECO:0007669"/>
    <property type="project" value="UniProtKB-EC"/>
</dbReference>
<accession>A0ABV9JB04</accession>
<evidence type="ECO:0000313" key="1">
    <source>
        <dbReference type="EMBL" id="MFC4651917.1"/>
    </source>
</evidence>
<keyword evidence="1" id="KW-0808">Transferase</keyword>
<dbReference type="Gene3D" id="3.40.50.300">
    <property type="entry name" value="P-loop containing nucleotide triphosphate hydrolases"/>
    <property type="match status" value="1"/>
</dbReference>
<dbReference type="RefSeq" id="WP_213533756.1">
    <property type="nucleotide sequence ID" value="NZ_BOVQ01000002.1"/>
</dbReference>
<protein>
    <submittedName>
        <fullName evidence="1">DNA polymerase III subunit delta</fullName>
        <ecNumber evidence="1">2.7.7.7</ecNumber>
    </submittedName>
</protein>
<dbReference type="SUPFAM" id="SSF52540">
    <property type="entry name" value="P-loop containing nucleoside triphosphate hydrolases"/>
    <property type="match status" value="1"/>
</dbReference>
<dbReference type="PANTHER" id="PTHR11669">
    <property type="entry name" value="REPLICATION FACTOR C / DNA POLYMERASE III GAMMA-TAU SUBUNIT"/>
    <property type="match status" value="1"/>
</dbReference>
<keyword evidence="2" id="KW-1185">Reference proteome</keyword>
<dbReference type="Pfam" id="PF13177">
    <property type="entry name" value="DNA_pol3_delta2"/>
    <property type="match status" value="1"/>
</dbReference>
<dbReference type="EMBL" id="JBHSGD010000004">
    <property type="protein sequence ID" value="MFC4651917.1"/>
    <property type="molecule type" value="Genomic_DNA"/>
</dbReference>
<dbReference type="PANTHER" id="PTHR11669:SF8">
    <property type="entry name" value="DNA POLYMERASE III SUBUNIT DELTA"/>
    <property type="match status" value="1"/>
</dbReference>
<dbReference type="EC" id="2.7.7.7" evidence="1"/>
<organism evidence="1 2">
    <name type="scientific">Lactococcus nasutitermitis</name>
    <dbReference type="NCBI Taxonomy" id="1652957"/>
    <lineage>
        <taxon>Bacteria</taxon>
        <taxon>Bacillati</taxon>
        <taxon>Bacillota</taxon>
        <taxon>Bacilli</taxon>
        <taxon>Lactobacillales</taxon>
        <taxon>Streptococcaceae</taxon>
        <taxon>Lactococcus</taxon>
    </lineage>
</organism>
<comment type="caution">
    <text evidence="1">The sequence shown here is derived from an EMBL/GenBank/DDBJ whole genome shotgun (WGS) entry which is preliminary data.</text>
</comment>
<proteinExistence type="predicted"/>
<dbReference type="NCBIfam" id="NF005581">
    <property type="entry name" value="PRK07276.1"/>
    <property type="match status" value="1"/>
</dbReference>
<dbReference type="InterPro" id="IPR050238">
    <property type="entry name" value="DNA_Rep/Repair_Clamp_Loader"/>
</dbReference>
<evidence type="ECO:0000313" key="2">
    <source>
        <dbReference type="Proteomes" id="UP001595987"/>
    </source>
</evidence>
<reference evidence="2" key="1">
    <citation type="journal article" date="2019" name="Int. J. Syst. Evol. Microbiol.">
        <title>The Global Catalogue of Microorganisms (GCM) 10K type strain sequencing project: providing services to taxonomists for standard genome sequencing and annotation.</title>
        <authorList>
            <consortium name="The Broad Institute Genomics Platform"/>
            <consortium name="The Broad Institute Genome Sequencing Center for Infectious Disease"/>
            <person name="Wu L."/>
            <person name="Ma J."/>
        </authorList>
    </citation>
    <scope>NUCLEOTIDE SEQUENCE [LARGE SCALE GENOMIC DNA]</scope>
    <source>
        <strain evidence="2">CCUG 63287</strain>
    </source>
</reference>
<dbReference type="InterPro" id="IPR027417">
    <property type="entry name" value="P-loop_NTPase"/>
</dbReference>
<keyword evidence="1" id="KW-0548">Nucleotidyltransferase</keyword>
<gene>
    <name evidence="1" type="ORF">ACFO26_03265</name>
</gene>
<name>A0ABV9JB04_9LACT</name>
<sequence>MKIDEIQSEIVAQFSRILEQDKLSHAYLLAGGFGGLELAIWLSQAIFCEHPVNGLPDESCRTCRLVASFDFADLHFVEPEGQTIKTAQIREVTTVFNESGYESSKKVVIIRSAEKMHPNAANALLKSIEEPTSESHIFLLTENENQILATIKSRTQIVHLPKNTRYLQDFLEKNGVLTTQAELLSQICTSTDEALKLAQSSWYVEGQKKLQQFVKLLQTNSDESFLYLSTLTENFDDKEKQQVAFNVLLQLLNQENLMKKIQKTFRAIKMWQSNVQFEACLDTIVLEMEK</sequence>